<evidence type="ECO:0000313" key="1">
    <source>
        <dbReference type="EMBL" id="AJK46446.1"/>
    </source>
</evidence>
<reference evidence="1 2" key="2">
    <citation type="journal article" date="2016" name="Appl. Microbiol. Biotechnol.">
        <title>Mutations improving production and secretion of extracellular lipase by Burkholderia glumae PG1.</title>
        <authorList>
            <person name="Knapp A."/>
            <person name="Voget S."/>
            <person name="Gao R."/>
            <person name="Zaburannyi N."/>
            <person name="Krysciak D."/>
            <person name="Breuer M."/>
            <person name="Hauer B."/>
            <person name="Streit W.R."/>
            <person name="Muller R."/>
            <person name="Daniel R."/>
            <person name="Jaeger K.E."/>
        </authorList>
    </citation>
    <scope>NUCLEOTIDE SEQUENCE [LARGE SCALE GENOMIC DNA]</scope>
    <source>
        <strain evidence="1 2">PG1</strain>
    </source>
</reference>
<dbReference type="SUPFAM" id="SSF55594">
    <property type="entry name" value="HPr-like"/>
    <property type="match status" value="1"/>
</dbReference>
<dbReference type="Gene3D" id="3.30.1340.10">
    <property type="entry name" value="HPr-like"/>
    <property type="match status" value="1"/>
</dbReference>
<dbReference type="KEGG" id="bgp:BGL_1c19370"/>
<sequence length="133" mass="14011">MHDTCYDDIEITSALPFFPAGLHVPPGLSGEEPAGARQAFVPLAPLGDVMAIWVEVRLATTRDFSATGACGAALAECARRFGSDIRLIADGREIDAKAPAASRLRAGSLVQLLVDGHDEEAAVRDLLSLLQAN</sequence>
<gene>
    <name evidence="1" type="ORF">BGL_1c19370</name>
</gene>
<dbReference type="Proteomes" id="UP000031838">
    <property type="component" value="Chromosome 1"/>
</dbReference>
<accession>A0A0B6S2J5</accession>
<organism evidence="1 2">
    <name type="scientific">Burkholderia plantarii</name>
    <dbReference type="NCBI Taxonomy" id="41899"/>
    <lineage>
        <taxon>Bacteria</taxon>
        <taxon>Pseudomonadati</taxon>
        <taxon>Pseudomonadota</taxon>
        <taxon>Betaproteobacteria</taxon>
        <taxon>Burkholderiales</taxon>
        <taxon>Burkholderiaceae</taxon>
        <taxon>Burkholderia</taxon>
    </lineage>
</organism>
<evidence type="ECO:0000313" key="2">
    <source>
        <dbReference type="Proteomes" id="UP000031838"/>
    </source>
</evidence>
<dbReference type="HOGENOM" id="CLU_1902724_0_0_4"/>
<name>A0A0B6S2J5_BURPL</name>
<dbReference type="InterPro" id="IPR035895">
    <property type="entry name" value="HPr-like_sf"/>
</dbReference>
<dbReference type="EMBL" id="CP002580">
    <property type="protein sequence ID" value="AJK46446.1"/>
    <property type="molecule type" value="Genomic_DNA"/>
</dbReference>
<keyword evidence="2" id="KW-1185">Reference proteome</keyword>
<dbReference type="AlphaFoldDB" id="A0A0B6S2J5"/>
<reference evidence="2" key="1">
    <citation type="submission" date="2011-03" db="EMBL/GenBank/DDBJ databases">
        <authorList>
            <person name="Voget S."/>
            <person name="Streit W.R."/>
            <person name="Jaeger K.E."/>
            <person name="Daniel R."/>
        </authorList>
    </citation>
    <scope>NUCLEOTIDE SEQUENCE [LARGE SCALE GENOMIC DNA]</scope>
    <source>
        <strain evidence="2">PG1</strain>
    </source>
</reference>
<protein>
    <submittedName>
        <fullName evidence="1">Phosphocarrier HPr protein</fullName>
    </submittedName>
</protein>
<proteinExistence type="predicted"/>